<name>A0A812IAZ2_9DINO</name>
<feature type="region of interest" description="Disordered" evidence="1">
    <location>
        <begin position="35"/>
        <end position="107"/>
    </location>
</feature>
<dbReference type="AlphaFoldDB" id="A0A812IAZ2"/>
<proteinExistence type="predicted"/>
<comment type="caution">
    <text evidence="2">The sequence shown here is derived from an EMBL/GenBank/DDBJ whole genome shotgun (WGS) entry which is preliminary data.</text>
</comment>
<sequence>VYLLLCPRCRVSRELPGLLHRRRQLRGHRVQHLQVRGLDSPGGGPGQHSTRWISLPATPPLGHRLLELRSKRRAPPRRSPGPRQLLRGASKPHNSVPDFPGTVPGAH</sequence>
<evidence type="ECO:0000313" key="3">
    <source>
        <dbReference type="Proteomes" id="UP000604046"/>
    </source>
</evidence>
<protein>
    <submittedName>
        <fullName evidence="2">Uncharacterized protein</fullName>
    </submittedName>
</protein>
<reference evidence="2" key="1">
    <citation type="submission" date="2021-02" db="EMBL/GenBank/DDBJ databases">
        <authorList>
            <person name="Dougan E. K."/>
            <person name="Rhodes N."/>
            <person name="Thang M."/>
            <person name="Chan C."/>
        </authorList>
    </citation>
    <scope>NUCLEOTIDE SEQUENCE</scope>
</reference>
<feature type="non-terminal residue" evidence="2">
    <location>
        <position position="1"/>
    </location>
</feature>
<accession>A0A812IAZ2</accession>
<evidence type="ECO:0000313" key="2">
    <source>
        <dbReference type="EMBL" id="CAE7025984.1"/>
    </source>
</evidence>
<gene>
    <name evidence="2" type="ORF">SNAT2548_LOCUS3220</name>
</gene>
<feature type="non-terminal residue" evidence="2">
    <location>
        <position position="107"/>
    </location>
</feature>
<organism evidence="2 3">
    <name type="scientific">Symbiodinium natans</name>
    <dbReference type="NCBI Taxonomy" id="878477"/>
    <lineage>
        <taxon>Eukaryota</taxon>
        <taxon>Sar</taxon>
        <taxon>Alveolata</taxon>
        <taxon>Dinophyceae</taxon>
        <taxon>Suessiales</taxon>
        <taxon>Symbiodiniaceae</taxon>
        <taxon>Symbiodinium</taxon>
    </lineage>
</organism>
<keyword evidence="3" id="KW-1185">Reference proteome</keyword>
<evidence type="ECO:0000256" key="1">
    <source>
        <dbReference type="SAM" id="MobiDB-lite"/>
    </source>
</evidence>
<dbReference type="Proteomes" id="UP000604046">
    <property type="component" value="Unassembled WGS sequence"/>
</dbReference>
<dbReference type="EMBL" id="CAJNDS010000197">
    <property type="protein sequence ID" value="CAE7025984.1"/>
    <property type="molecule type" value="Genomic_DNA"/>
</dbReference>